<sequence>MLNEVCKAPYSSAAYLHFESMESASLFYQNYVDKGIIINGVPFTVHGAKFRDGESVIYDHKNLNFGKGAVNACVVPVSATTVPMPVSATTVPMPVSATTVPMPVSTDANAIALPESTDANATTLPVSTNTNISTVLLCLYW</sequence>
<name>A0A9P7BMJ1_RHIOR</name>
<dbReference type="Proteomes" id="UP000716291">
    <property type="component" value="Unassembled WGS sequence"/>
</dbReference>
<reference evidence="1" key="1">
    <citation type="journal article" date="2020" name="Microb. Genom.">
        <title>Genetic diversity of clinical and environmental Mucorales isolates obtained from an investigation of mucormycosis cases among solid organ transplant recipients.</title>
        <authorList>
            <person name="Nguyen M.H."/>
            <person name="Kaul D."/>
            <person name="Muto C."/>
            <person name="Cheng S.J."/>
            <person name="Richter R.A."/>
            <person name="Bruno V.M."/>
            <person name="Liu G."/>
            <person name="Beyhan S."/>
            <person name="Sundermann A.J."/>
            <person name="Mounaud S."/>
            <person name="Pasculle A.W."/>
            <person name="Nierman W.C."/>
            <person name="Driscoll E."/>
            <person name="Cumbie R."/>
            <person name="Clancy C.J."/>
            <person name="Dupont C.L."/>
        </authorList>
    </citation>
    <scope>NUCLEOTIDE SEQUENCE</scope>
    <source>
        <strain evidence="1">GL11</strain>
    </source>
</reference>
<evidence type="ECO:0000313" key="2">
    <source>
        <dbReference type="Proteomes" id="UP000716291"/>
    </source>
</evidence>
<comment type="caution">
    <text evidence="1">The sequence shown here is derived from an EMBL/GenBank/DDBJ whole genome shotgun (WGS) entry which is preliminary data.</text>
</comment>
<accession>A0A9P7BMJ1</accession>
<keyword evidence="2" id="KW-1185">Reference proteome</keyword>
<dbReference type="OrthoDB" id="2264436at2759"/>
<organism evidence="1 2">
    <name type="scientific">Rhizopus oryzae</name>
    <name type="common">Mucormycosis agent</name>
    <name type="synonym">Rhizopus arrhizus var. delemar</name>
    <dbReference type="NCBI Taxonomy" id="64495"/>
    <lineage>
        <taxon>Eukaryota</taxon>
        <taxon>Fungi</taxon>
        <taxon>Fungi incertae sedis</taxon>
        <taxon>Mucoromycota</taxon>
        <taxon>Mucoromycotina</taxon>
        <taxon>Mucoromycetes</taxon>
        <taxon>Mucorales</taxon>
        <taxon>Mucorineae</taxon>
        <taxon>Rhizopodaceae</taxon>
        <taxon>Rhizopus</taxon>
    </lineage>
</organism>
<dbReference type="AlphaFoldDB" id="A0A9P7BMJ1"/>
<proteinExistence type="predicted"/>
<evidence type="ECO:0000313" key="1">
    <source>
        <dbReference type="EMBL" id="KAG1301942.1"/>
    </source>
</evidence>
<dbReference type="EMBL" id="JAANQT010002726">
    <property type="protein sequence ID" value="KAG1301942.1"/>
    <property type="molecule type" value="Genomic_DNA"/>
</dbReference>
<gene>
    <name evidence="1" type="ORF">G6F64_011355</name>
</gene>
<protein>
    <submittedName>
        <fullName evidence="1">Uncharacterized protein</fullName>
    </submittedName>
</protein>